<dbReference type="Pfam" id="PF07992">
    <property type="entry name" value="Pyr_redox_2"/>
    <property type="match status" value="1"/>
</dbReference>
<evidence type="ECO:0000313" key="7">
    <source>
        <dbReference type="EMBL" id="TDU31224.1"/>
    </source>
</evidence>
<dbReference type="InterPro" id="IPR016156">
    <property type="entry name" value="FAD/NAD-linked_Rdtase_dimer_sf"/>
</dbReference>
<dbReference type="GO" id="GO:0005737">
    <property type="term" value="C:cytoplasm"/>
    <property type="evidence" value="ECO:0007669"/>
    <property type="project" value="TreeGrafter"/>
</dbReference>
<reference evidence="7 8" key="1">
    <citation type="submission" date="2019-03" db="EMBL/GenBank/DDBJ databases">
        <title>Genomic Encyclopedia of Type Strains, Phase IV (KMG-IV): sequencing the most valuable type-strain genomes for metagenomic binning, comparative biology and taxonomic classification.</title>
        <authorList>
            <person name="Goeker M."/>
        </authorList>
    </citation>
    <scope>NUCLEOTIDE SEQUENCE [LARGE SCALE GENOMIC DNA]</scope>
    <source>
        <strain evidence="7 8">DSM 26377</strain>
    </source>
</reference>
<dbReference type="Pfam" id="PF14759">
    <property type="entry name" value="Reductase_C"/>
    <property type="match status" value="1"/>
</dbReference>
<keyword evidence="8" id="KW-1185">Reference proteome</keyword>
<comment type="cofactor">
    <cofactor evidence="1">
        <name>FAD</name>
        <dbReference type="ChEBI" id="CHEBI:57692"/>
    </cofactor>
</comment>
<dbReference type="InterPro" id="IPR036188">
    <property type="entry name" value="FAD/NAD-bd_sf"/>
</dbReference>
<gene>
    <name evidence="7" type="ORF">DFR24_0587</name>
</gene>
<dbReference type="Proteomes" id="UP000295341">
    <property type="component" value="Unassembled WGS sequence"/>
</dbReference>
<keyword evidence="2" id="KW-0285">Flavoprotein</keyword>
<comment type="caution">
    <text evidence="7">The sequence shown here is derived from an EMBL/GenBank/DDBJ whole genome shotgun (WGS) entry which is preliminary data.</text>
</comment>
<name>A0A4R7PAY8_9GAMM</name>
<evidence type="ECO:0000256" key="1">
    <source>
        <dbReference type="ARBA" id="ARBA00001974"/>
    </source>
</evidence>
<dbReference type="Gene3D" id="3.30.390.30">
    <property type="match status" value="1"/>
</dbReference>
<dbReference type="EMBL" id="SOBT01000008">
    <property type="protein sequence ID" value="TDU31224.1"/>
    <property type="molecule type" value="Genomic_DNA"/>
</dbReference>
<keyword evidence="7" id="KW-0223">Dioxygenase</keyword>
<dbReference type="InterPro" id="IPR023753">
    <property type="entry name" value="FAD/NAD-binding_dom"/>
</dbReference>
<feature type="domain" description="FAD/NAD(P)-binding" evidence="5">
    <location>
        <begin position="3"/>
        <end position="300"/>
    </location>
</feature>
<dbReference type="GO" id="GO:0016651">
    <property type="term" value="F:oxidoreductase activity, acting on NAD(P)H"/>
    <property type="evidence" value="ECO:0007669"/>
    <property type="project" value="TreeGrafter"/>
</dbReference>
<keyword evidence="3" id="KW-0274">FAD</keyword>
<dbReference type="PRINTS" id="PR00411">
    <property type="entry name" value="PNDRDTASEI"/>
</dbReference>
<dbReference type="Gene3D" id="3.50.50.60">
    <property type="entry name" value="FAD/NAD(P)-binding domain"/>
    <property type="match status" value="2"/>
</dbReference>
<organism evidence="7 8">
    <name type="scientific">Panacagrimonas perspica</name>
    <dbReference type="NCBI Taxonomy" id="381431"/>
    <lineage>
        <taxon>Bacteria</taxon>
        <taxon>Pseudomonadati</taxon>
        <taxon>Pseudomonadota</taxon>
        <taxon>Gammaproteobacteria</taxon>
        <taxon>Nevskiales</taxon>
        <taxon>Nevskiaceae</taxon>
        <taxon>Panacagrimonas</taxon>
    </lineage>
</organism>
<dbReference type="InterPro" id="IPR028202">
    <property type="entry name" value="Reductase_C"/>
</dbReference>
<feature type="domain" description="Reductase C-terminal" evidence="6">
    <location>
        <begin position="319"/>
        <end position="402"/>
    </location>
</feature>
<dbReference type="PANTHER" id="PTHR43557">
    <property type="entry name" value="APOPTOSIS-INDUCING FACTOR 1"/>
    <property type="match status" value="1"/>
</dbReference>
<sequence length="405" mass="43396">MADAVIIGAGQAGIQAALSLRAMGFDGRVRLLGDEAAAPYQRPPLSKGFLLGKVAESELLLRSAHALSGQAIEWLGQTRVRRINRPGRSVETDTQRFSYDALIIATGGRAHRPEIEGASLQGVETLRSIDDALRIRSELAPGKRLVILGGGYIGLEVAAASTQAGCKVVVVEGASRVLCRVAPPALSQFFEKEHRARGVEIELSSTISRIVGTDGKVSAVELESDRVLPADIVLLATGLIANDELAVTAGLPCNRGILVNEWAATEDPRIFAIGDVAVQYHAQTQAWVRMESVANAVWQGKMAASCVTSSPPPLPELPWFWSDQFDIKLQIAGLSHPEDEIILRGDPGDAKFCMFTARNGVLTSVSAVNSPGEFLVAKRLVAARRDLPLAALRDRSVALKQYLLD</sequence>
<dbReference type="SUPFAM" id="SSF51905">
    <property type="entry name" value="FAD/NAD(P)-binding domain"/>
    <property type="match status" value="1"/>
</dbReference>
<proteinExistence type="predicted"/>
<dbReference type="PRINTS" id="PR00368">
    <property type="entry name" value="FADPNR"/>
</dbReference>
<evidence type="ECO:0000313" key="8">
    <source>
        <dbReference type="Proteomes" id="UP000295341"/>
    </source>
</evidence>
<dbReference type="PANTHER" id="PTHR43557:SF2">
    <property type="entry name" value="RIESKE DOMAIN-CONTAINING PROTEIN-RELATED"/>
    <property type="match status" value="1"/>
</dbReference>
<evidence type="ECO:0000256" key="3">
    <source>
        <dbReference type="ARBA" id="ARBA00022827"/>
    </source>
</evidence>
<evidence type="ECO:0000256" key="4">
    <source>
        <dbReference type="ARBA" id="ARBA00023002"/>
    </source>
</evidence>
<protein>
    <submittedName>
        <fullName evidence="7">3-phenylpropionate/trans-cinnamate dioxygenase ferredoxin reductase subunit</fullName>
    </submittedName>
</protein>
<keyword evidence="4" id="KW-0560">Oxidoreductase</keyword>
<dbReference type="GO" id="GO:0051213">
    <property type="term" value="F:dioxygenase activity"/>
    <property type="evidence" value="ECO:0007669"/>
    <property type="project" value="UniProtKB-KW"/>
</dbReference>
<evidence type="ECO:0000256" key="2">
    <source>
        <dbReference type="ARBA" id="ARBA00022630"/>
    </source>
</evidence>
<evidence type="ECO:0000259" key="6">
    <source>
        <dbReference type="Pfam" id="PF14759"/>
    </source>
</evidence>
<dbReference type="InterPro" id="IPR050446">
    <property type="entry name" value="FAD-oxidoreductase/Apoptosis"/>
</dbReference>
<dbReference type="AlphaFoldDB" id="A0A4R7PAY8"/>
<evidence type="ECO:0000259" key="5">
    <source>
        <dbReference type="Pfam" id="PF07992"/>
    </source>
</evidence>
<dbReference type="SUPFAM" id="SSF55424">
    <property type="entry name" value="FAD/NAD-linked reductases, dimerisation (C-terminal) domain"/>
    <property type="match status" value="1"/>
</dbReference>
<accession>A0A4R7PAY8</accession>